<keyword evidence="2" id="KW-0472">Membrane</keyword>
<evidence type="ECO:0000313" key="4">
    <source>
        <dbReference type="Proteomes" id="UP000050525"/>
    </source>
</evidence>
<protein>
    <submittedName>
        <fullName evidence="3">P-selectin glycoprotein ligand 1</fullName>
    </submittedName>
</protein>
<evidence type="ECO:0000256" key="2">
    <source>
        <dbReference type="SAM" id="Phobius"/>
    </source>
</evidence>
<dbReference type="eggNOG" id="ENOG502S8ZU">
    <property type="taxonomic scope" value="Eukaryota"/>
</dbReference>
<dbReference type="AlphaFoldDB" id="A0A151NST6"/>
<keyword evidence="2" id="KW-0812">Transmembrane</keyword>
<evidence type="ECO:0000313" key="3">
    <source>
        <dbReference type="EMBL" id="KYO39669.1"/>
    </source>
</evidence>
<feature type="region of interest" description="Disordered" evidence="1">
    <location>
        <begin position="271"/>
        <end position="431"/>
    </location>
</feature>
<comment type="caution">
    <text evidence="3">The sequence shown here is derived from an EMBL/GenBank/DDBJ whole genome shotgun (WGS) entry which is preliminary data.</text>
</comment>
<dbReference type="InterPro" id="IPR026195">
    <property type="entry name" value="PSGL-1"/>
</dbReference>
<name>A0A151NST6_ALLMI</name>
<feature type="compositionally biased region" description="Low complexity" evidence="1">
    <location>
        <begin position="188"/>
        <end position="221"/>
    </location>
</feature>
<organism evidence="3 4">
    <name type="scientific">Alligator mississippiensis</name>
    <name type="common">American alligator</name>
    <dbReference type="NCBI Taxonomy" id="8496"/>
    <lineage>
        <taxon>Eukaryota</taxon>
        <taxon>Metazoa</taxon>
        <taxon>Chordata</taxon>
        <taxon>Craniata</taxon>
        <taxon>Vertebrata</taxon>
        <taxon>Euteleostomi</taxon>
        <taxon>Archelosauria</taxon>
        <taxon>Archosauria</taxon>
        <taxon>Crocodylia</taxon>
        <taxon>Alligatoridae</taxon>
        <taxon>Alligatorinae</taxon>
        <taxon>Alligator</taxon>
    </lineage>
</organism>
<dbReference type="GO" id="GO:0050901">
    <property type="term" value="P:leukocyte tethering or rolling"/>
    <property type="evidence" value="ECO:0007669"/>
    <property type="project" value="TreeGrafter"/>
</dbReference>
<sequence>MSKTDHSCLFPVCWKWAVSKHRGKPGETISKMHKGNSDIVKSLQKPHPWRLPAGAKFFKPTELDVCGRRPASAVQRASGDLLSQRCIQMEPRSRLKKHKNKCFNLLLLGYVALMGVSVLLGFSSLLRAGSYQLADHLSDNREDRFPATGELQAEGGSLPASQGQRVWKAAGEQGGHLPLLLRRKRGASAKPSSPTAKATASTAPPQIAASTTAESSSTEADITAPELLTCLDSPDCDNATKAPSVTGPQNVSVGSTSVAPTSPVITLTAAPALQTSPHGPEEAETTLSAGTESEANGSAATLVERKGQKQMPPGPQTSTSTTSTEAPMDDADTTEPPDLTTEQPGSALPTSKAGGHEAETTLSASTESEANDSAAVLADKKSKETSTSPPDSPADVSTEAPVDDADTTEPPDLTTEGKPSSFHPTFRAGGFGTTQTALEKSHSPTEDLMGKCLLGILILALVAATFIICTAVLATMLLRQKRAYRRLRHSNTEMVCISSLLPDSEQGANGGRPIPARRMKRLQDNCSEMEGDNLTLSSFLPDH</sequence>
<dbReference type="STRING" id="8496.A0A151NST6"/>
<accession>A0A151NST6</accession>
<keyword evidence="2" id="KW-1133">Transmembrane helix</keyword>
<dbReference type="GO" id="GO:0005886">
    <property type="term" value="C:plasma membrane"/>
    <property type="evidence" value="ECO:0007669"/>
    <property type="project" value="TreeGrafter"/>
</dbReference>
<keyword evidence="4" id="KW-1185">Reference proteome</keyword>
<feature type="compositionally biased region" description="Polar residues" evidence="1">
    <location>
        <begin position="285"/>
        <end position="299"/>
    </location>
</feature>
<feature type="region of interest" description="Disordered" evidence="1">
    <location>
        <begin position="186"/>
        <end position="221"/>
    </location>
</feature>
<feature type="transmembrane region" description="Helical" evidence="2">
    <location>
        <begin position="453"/>
        <end position="478"/>
    </location>
</feature>
<dbReference type="EMBL" id="AKHW03002185">
    <property type="protein sequence ID" value="KYO39669.1"/>
    <property type="molecule type" value="Genomic_DNA"/>
</dbReference>
<dbReference type="PANTHER" id="PTHR17384">
    <property type="entry name" value="P-SELECTIN GLYCOPROTEIN LIGAND-1"/>
    <property type="match status" value="1"/>
</dbReference>
<feature type="transmembrane region" description="Helical" evidence="2">
    <location>
        <begin position="102"/>
        <end position="122"/>
    </location>
</feature>
<evidence type="ECO:0000256" key="1">
    <source>
        <dbReference type="SAM" id="MobiDB-lite"/>
    </source>
</evidence>
<dbReference type="Proteomes" id="UP000050525">
    <property type="component" value="Unassembled WGS sequence"/>
</dbReference>
<proteinExistence type="predicted"/>
<dbReference type="GO" id="GO:0030246">
    <property type="term" value="F:carbohydrate binding"/>
    <property type="evidence" value="ECO:0007669"/>
    <property type="project" value="UniProtKB-KW"/>
</dbReference>
<reference evidence="3 4" key="1">
    <citation type="journal article" date="2012" name="Genome Biol.">
        <title>Sequencing three crocodilian genomes to illuminate the evolution of archosaurs and amniotes.</title>
        <authorList>
            <person name="St John J.A."/>
            <person name="Braun E.L."/>
            <person name="Isberg S.R."/>
            <person name="Miles L.G."/>
            <person name="Chong A.Y."/>
            <person name="Gongora J."/>
            <person name="Dalzell P."/>
            <person name="Moran C."/>
            <person name="Bed'hom B."/>
            <person name="Abzhanov A."/>
            <person name="Burgess S.C."/>
            <person name="Cooksey A.M."/>
            <person name="Castoe T.A."/>
            <person name="Crawford N.G."/>
            <person name="Densmore L.D."/>
            <person name="Drew J.C."/>
            <person name="Edwards S.V."/>
            <person name="Faircloth B.C."/>
            <person name="Fujita M.K."/>
            <person name="Greenwold M.J."/>
            <person name="Hoffmann F.G."/>
            <person name="Howard J.M."/>
            <person name="Iguchi T."/>
            <person name="Janes D.E."/>
            <person name="Khan S.Y."/>
            <person name="Kohno S."/>
            <person name="de Koning A.J."/>
            <person name="Lance S.L."/>
            <person name="McCarthy F.M."/>
            <person name="McCormack J.E."/>
            <person name="Merchant M.E."/>
            <person name="Peterson D.G."/>
            <person name="Pollock D.D."/>
            <person name="Pourmand N."/>
            <person name="Raney B.J."/>
            <person name="Roessler K.A."/>
            <person name="Sanford J.R."/>
            <person name="Sawyer R.H."/>
            <person name="Schmidt C.J."/>
            <person name="Triplett E.W."/>
            <person name="Tuberville T.D."/>
            <person name="Venegas-Anaya M."/>
            <person name="Howard J.T."/>
            <person name="Jarvis E.D."/>
            <person name="Guillette L.J.Jr."/>
            <person name="Glenn T.C."/>
            <person name="Green R.E."/>
            <person name="Ray D.A."/>
        </authorList>
    </citation>
    <scope>NUCLEOTIDE SEQUENCE [LARGE SCALE GENOMIC DNA]</scope>
    <source>
        <strain evidence="3">KSC_2009_1</strain>
    </source>
</reference>
<dbReference type="PANTHER" id="PTHR17384:SF7">
    <property type="entry name" value="P-SELECTIN GLYCOPROTEIN LIGAND 1"/>
    <property type="match status" value="1"/>
</dbReference>
<gene>
    <name evidence="3" type="primary">SELPLG</name>
    <name evidence="3" type="ORF">Y1Q_0018718</name>
</gene>